<evidence type="ECO:0000259" key="8">
    <source>
        <dbReference type="Pfam" id="PF02601"/>
    </source>
</evidence>
<comment type="subunit">
    <text evidence="5">Heterooligomer composed of large and small subunits.</text>
</comment>
<dbReference type="RefSeq" id="WP_143902623.1">
    <property type="nucleotide sequence ID" value="NZ_VJOL01000027.1"/>
</dbReference>
<reference evidence="10 11" key="1">
    <citation type="submission" date="2019-07" db="EMBL/GenBank/DDBJ databases">
        <title>Tepidimonas thermarum AA-1 draft genome.</title>
        <authorList>
            <person name="Da Costa M.S."/>
            <person name="Froufe H.J.C."/>
            <person name="Egas C."/>
            <person name="Albuquerque L."/>
        </authorList>
    </citation>
    <scope>NUCLEOTIDE SEQUENCE [LARGE SCALE GENOMIC DNA]</scope>
    <source>
        <strain evidence="10 11">AA-1</strain>
    </source>
</reference>
<dbReference type="InterPro" id="IPR003753">
    <property type="entry name" value="Exonuc_VII_L"/>
</dbReference>
<dbReference type="GO" id="GO:0006308">
    <property type="term" value="P:DNA catabolic process"/>
    <property type="evidence" value="ECO:0007669"/>
    <property type="project" value="UniProtKB-UniRule"/>
</dbReference>
<evidence type="ECO:0000313" key="10">
    <source>
        <dbReference type="EMBL" id="TSE29304.1"/>
    </source>
</evidence>
<dbReference type="NCBIfam" id="TIGR00237">
    <property type="entry name" value="xseA"/>
    <property type="match status" value="1"/>
</dbReference>
<dbReference type="OrthoDB" id="9802795at2"/>
<evidence type="ECO:0000256" key="7">
    <source>
        <dbReference type="SAM" id="MobiDB-lite"/>
    </source>
</evidence>
<keyword evidence="4 5" id="KW-0269">Exonuclease</keyword>
<dbReference type="Pfam" id="PF02601">
    <property type="entry name" value="Exonuc_VII_L"/>
    <property type="match status" value="1"/>
</dbReference>
<dbReference type="GO" id="GO:0009318">
    <property type="term" value="C:exodeoxyribonuclease VII complex"/>
    <property type="evidence" value="ECO:0007669"/>
    <property type="project" value="UniProtKB-UniRule"/>
</dbReference>
<evidence type="ECO:0000256" key="5">
    <source>
        <dbReference type="HAMAP-Rule" id="MF_00378"/>
    </source>
</evidence>
<dbReference type="EC" id="3.1.11.6" evidence="5"/>
<evidence type="ECO:0000256" key="3">
    <source>
        <dbReference type="ARBA" id="ARBA00022801"/>
    </source>
</evidence>
<dbReference type="CDD" id="cd04489">
    <property type="entry name" value="ExoVII_LU_OBF"/>
    <property type="match status" value="1"/>
</dbReference>
<name>A0A554X0F8_9BURK</name>
<comment type="catalytic activity">
    <reaction evidence="5 6">
        <text>Exonucleolytic cleavage in either 5'- to 3'- or 3'- to 5'-direction to yield nucleoside 5'-phosphates.</text>
        <dbReference type="EC" id="3.1.11.6"/>
    </reaction>
</comment>
<sequence length="446" mass="48899">MSGLEGAVGNPMMPRSPVTEDDGPVWSVGALVTAVADAVRARFNPVRVQGEISGYVRAGSGHAYFTLKDAQGQLRCAFFRRAAEARPVVLREGMRVEVLGRLDVYAQRGDLQLVVERVRPAGQGSLYEQFLQLKAALAAEGWFDTARKRPLPPFPASIGVVTSLDAAALRDVATTLARRVPHLPVWVYPAPVQGAEAPAQLCAALRRAYQDYRASGAPAVLLLVRGGGSLEDLWAFNDPELVRTLAQAPMPVVCGVGHETDVTLADFVADVRAPTPTAAAELCAPATQLLQQALQRQAERLHEAVWRRLDTQAQTLDRLAQRLGRPAARLGREQARLLALEHRVRAAAVLRVDRQRQQLLQRQQAWQALLRRDRERHHQRLMRWQAQLALLDPRLVLQRGYALVTDAQGRVVTRADQTRAGEALQVALARGALDVRVAAVRNDASA</sequence>
<dbReference type="Proteomes" id="UP000318542">
    <property type="component" value="Unassembled WGS sequence"/>
</dbReference>
<feature type="domain" description="OB-fold nucleic acid binding" evidence="9">
    <location>
        <begin position="26"/>
        <end position="118"/>
    </location>
</feature>
<evidence type="ECO:0000256" key="1">
    <source>
        <dbReference type="ARBA" id="ARBA00022490"/>
    </source>
</evidence>
<proteinExistence type="inferred from homology"/>
<dbReference type="PANTHER" id="PTHR30008">
    <property type="entry name" value="EXODEOXYRIBONUCLEASE 7 LARGE SUBUNIT"/>
    <property type="match status" value="1"/>
</dbReference>
<gene>
    <name evidence="5 10" type="primary">xseA</name>
    <name evidence="10" type="ORF">Tther_01557</name>
</gene>
<dbReference type="InterPro" id="IPR025824">
    <property type="entry name" value="OB-fold_nuc-bd_dom"/>
</dbReference>
<dbReference type="GO" id="GO:0005737">
    <property type="term" value="C:cytoplasm"/>
    <property type="evidence" value="ECO:0007669"/>
    <property type="project" value="UniProtKB-SubCell"/>
</dbReference>
<dbReference type="AlphaFoldDB" id="A0A554X0F8"/>
<evidence type="ECO:0000259" key="9">
    <source>
        <dbReference type="Pfam" id="PF13742"/>
    </source>
</evidence>
<feature type="region of interest" description="Disordered" evidence="7">
    <location>
        <begin position="1"/>
        <end position="21"/>
    </location>
</feature>
<protein>
    <recommendedName>
        <fullName evidence="5">Exodeoxyribonuclease 7 large subunit</fullName>
        <ecNumber evidence="5">3.1.11.6</ecNumber>
    </recommendedName>
    <alternativeName>
        <fullName evidence="5">Exodeoxyribonuclease VII large subunit</fullName>
        <shortName evidence="5">Exonuclease VII large subunit</shortName>
    </alternativeName>
</protein>
<comment type="similarity">
    <text evidence="5 6">Belongs to the XseA family.</text>
</comment>
<comment type="subcellular location">
    <subcellularLocation>
        <location evidence="5 6">Cytoplasm</location>
    </subcellularLocation>
</comment>
<accession>A0A554X0F8</accession>
<comment type="function">
    <text evidence="5">Bidirectionally degrades single-stranded DNA into large acid-insoluble oligonucleotides, which are then degraded further into small acid-soluble oligonucleotides.</text>
</comment>
<keyword evidence="2 5" id="KW-0540">Nuclease</keyword>
<evidence type="ECO:0000313" key="11">
    <source>
        <dbReference type="Proteomes" id="UP000318542"/>
    </source>
</evidence>
<evidence type="ECO:0000256" key="4">
    <source>
        <dbReference type="ARBA" id="ARBA00022839"/>
    </source>
</evidence>
<feature type="domain" description="Exonuclease VII large subunit C-terminal" evidence="8">
    <location>
        <begin position="142"/>
        <end position="435"/>
    </location>
</feature>
<dbReference type="PANTHER" id="PTHR30008:SF0">
    <property type="entry name" value="EXODEOXYRIBONUCLEASE 7 LARGE SUBUNIT"/>
    <property type="match status" value="1"/>
</dbReference>
<dbReference type="Pfam" id="PF13742">
    <property type="entry name" value="tRNA_anti_2"/>
    <property type="match status" value="1"/>
</dbReference>
<evidence type="ECO:0000256" key="6">
    <source>
        <dbReference type="RuleBase" id="RU004355"/>
    </source>
</evidence>
<dbReference type="GO" id="GO:0003676">
    <property type="term" value="F:nucleic acid binding"/>
    <property type="evidence" value="ECO:0007669"/>
    <property type="project" value="InterPro"/>
</dbReference>
<keyword evidence="11" id="KW-1185">Reference proteome</keyword>
<keyword evidence="3 5" id="KW-0378">Hydrolase</keyword>
<dbReference type="GO" id="GO:0008855">
    <property type="term" value="F:exodeoxyribonuclease VII activity"/>
    <property type="evidence" value="ECO:0007669"/>
    <property type="project" value="UniProtKB-UniRule"/>
</dbReference>
<dbReference type="HAMAP" id="MF_00378">
    <property type="entry name" value="Exonuc_7_L"/>
    <property type="match status" value="1"/>
</dbReference>
<comment type="caution">
    <text evidence="10">The sequence shown here is derived from an EMBL/GenBank/DDBJ whole genome shotgun (WGS) entry which is preliminary data.</text>
</comment>
<keyword evidence="1 5" id="KW-0963">Cytoplasm</keyword>
<organism evidence="10 11">
    <name type="scientific">Tepidimonas thermarum</name>
    <dbReference type="NCBI Taxonomy" id="335431"/>
    <lineage>
        <taxon>Bacteria</taxon>
        <taxon>Pseudomonadati</taxon>
        <taxon>Pseudomonadota</taxon>
        <taxon>Betaproteobacteria</taxon>
        <taxon>Burkholderiales</taxon>
        <taxon>Tepidimonas</taxon>
    </lineage>
</organism>
<evidence type="ECO:0000256" key="2">
    <source>
        <dbReference type="ARBA" id="ARBA00022722"/>
    </source>
</evidence>
<dbReference type="InterPro" id="IPR020579">
    <property type="entry name" value="Exonuc_VII_lsu_C"/>
</dbReference>
<dbReference type="EMBL" id="VJOL01000027">
    <property type="protein sequence ID" value="TSE29304.1"/>
    <property type="molecule type" value="Genomic_DNA"/>
</dbReference>
<dbReference type="Gene3D" id="2.40.50.1010">
    <property type="match status" value="1"/>
</dbReference>